<keyword evidence="2 7" id="KW-0732">Signal</keyword>
<dbReference type="PIRSF" id="PIRSF001060">
    <property type="entry name" value="Endochitinase"/>
    <property type="match status" value="1"/>
</dbReference>
<evidence type="ECO:0000256" key="7">
    <source>
        <dbReference type="SAM" id="SignalP"/>
    </source>
</evidence>
<evidence type="ECO:0000313" key="9">
    <source>
        <dbReference type="EMBL" id="ALG38348.1"/>
    </source>
</evidence>
<name>A0A0N9JQU5_BOENI</name>
<feature type="signal peptide" evidence="7">
    <location>
        <begin position="1"/>
        <end position="23"/>
    </location>
</feature>
<evidence type="ECO:0000256" key="2">
    <source>
        <dbReference type="ARBA" id="ARBA00022729"/>
    </source>
</evidence>
<proteinExistence type="evidence at transcript level"/>
<dbReference type="SUPFAM" id="SSF57016">
    <property type="entry name" value="Plant lectins/antimicrobial peptides"/>
    <property type="match status" value="1"/>
</dbReference>
<dbReference type="InterPro" id="IPR023346">
    <property type="entry name" value="Lysozyme-like_dom_sf"/>
</dbReference>
<dbReference type="Gene3D" id="3.30.60.10">
    <property type="entry name" value="Endochitinase-like"/>
    <property type="match status" value="1"/>
</dbReference>
<dbReference type="InterPro" id="IPR001002">
    <property type="entry name" value="Chitin-bd_1"/>
</dbReference>
<dbReference type="GO" id="GO:0006032">
    <property type="term" value="P:chitin catabolic process"/>
    <property type="evidence" value="ECO:0007669"/>
    <property type="project" value="InterPro"/>
</dbReference>
<evidence type="ECO:0000256" key="5">
    <source>
        <dbReference type="PIRSR" id="PIRSR001060-2"/>
    </source>
</evidence>
<dbReference type="InterPro" id="IPR018371">
    <property type="entry name" value="Chitin-binding_1_CS"/>
</dbReference>
<dbReference type="EMBL" id="KT438743">
    <property type="protein sequence ID" value="ALG38348.1"/>
    <property type="molecule type" value="mRNA"/>
</dbReference>
<dbReference type="PANTHER" id="PTHR22595">
    <property type="entry name" value="CHITINASE-RELATED"/>
    <property type="match status" value="1"/>
</dbReference>
<reference evidence="9" key="1">
    <citation type="submission" date="2015-08" db="EMBL/GenBank/DDBJ databases">
        <title>Differentially expressed genes in ramie induced by Pratylenchus coffeae.</title>
        <authorList>
            <person name="Yu Y."/>
            <person name="Zhu A."/>
        </authorList>
    </citation>
    <scope>NUCLEOTIDE SEQUENCE</scope>
</reference>
<protein>
    <submittedName>
        <fullName evidence="9">Chitinase</fullName>
    </submittedName>
</protein>
<keyword evidence="1 6" id="KW-0147">Chitin-binding</keyword>
<dbReference type="CDD" id="cd00325">
    <property type="entry name" value="chitinase_GH19"/>
    <property type="match status" value="1"/>
</dbReference>
<dbReference type="PROSITE" id="PS00773">
    <property type="entry name" value="CHITINASE_19_1"/>
    <property type="match status" value="1"/>
</dbReference>
<keyword evidence="4 5" id="KW-1015">Disulfide bond</keyword>
<dbReference type="PROSITE" id="PS00774">
    <property type="entry name" value="CHITINASE_19_2"/>
    <property type="match status" value="1"/>
</dbReference>
<dbReference type="SUPFAM" id="SSF53955">
    <property type="entry name" value="Lysozyme-like"/>
    <property type="match status" value="1"/>
</dbReference>
<dbReference type="GO" id="GO:0016998">
    <property type="term" value="P:cell wall macromolecule catabolic process"/>
    <property type="evidence" value="ECO:0007669"/>
    <property type="project" value="InterPro"/>
</dbReference>
<dbReference type="Pfam" id="PF00182">
    <property type="entry name" value="Glyco_hydro_19"/>
    <property type="match status" value="1"/>
</dbReference>
<feature type="disulfide bond" evidence="5 6">
    <location>
        <begin position="44"/>
        <end position="58"/>
    </location>
</feature>
<accession>A0A0N9JQU5</accession>
<dbReference type="PANTHER" id="PTHR22595:SF79">
    <property type="entry name" value="CHITINASE 12"/>
    <property type="match status" value="1"/>
</dbReference>
<evidence type="ECO:0000256" key="6">
    <source>
        <dbReference type="PROSITE-ProRule" id="PRU00261"/>
    </source>
</evidence>
<feature type="disulfide bond" evidence="5 6">
    <location>
        <begin position="63"/>
        <end position="67"/>
    </location>
</feature>
<dbReference type="PROSITE" id="PS00026">
    <property type="entry name" value="CHIT_BIND_I_1"/>
    <property type="match status" value="1"/>
</dbReference>
<evidence type="ECO:0000256" key="1">
    <source>
        <dbReference type="ARBA" id="ARBA00022669"/>
    </source>
</evidence>
<evidence type="ECO:0000256" key="4">
    <source>
        <dbReference type="ARBA" id="ARBA00023157"/>
    </source>
</evidence>
<evidence type="ECO:0000259" key="8">
    <source>
        <dbReference type="PROSITE" id="PS50941"/>
    </source>
</evidence>
<dbReference type="Gene3D" id="1.10.530.10">
    <property type="match status" value="1"/>
</dbReference>
<dbReference type="InterPro" id="IPR016283">
    <property type="entry name" value="Glyco_hydro_19"/>
</dbReference>
<dbReference type="PROSITE" id="PS50941">
    <property type="entry name" value="CHIT_BIND_I_2"/>
    <property type="match status" value="1"/>
</dbReference>
<dbReference type="GO" id="GO:0005975">
    <property type="term" value="P:carbohydrate metabolic process"/>
    <property type="evidence" value="ECO:0007669"/>
    <property type="project" value="InterPro"/>
</dbReference>
<dbReference type="Gene3D" id="3.30.20.10">
    <property type="entry name" value="Endochitinase, domain 2"/>
    <property type="match status" value="1"/>
</dbReference>
<feature type="disulfide bond" evidence="5 6">
    <location>
        <begin position="30"/>
        <end position="45"/>
    </location>
</feature>
<feature type="chain" id="PRO_5006036445" evidence="7">
    <location>
        <begin position="24"/>
        <end position="328"/>
    </location>
</feature>
<dbReference type="InterPro" id="IPR036861">
    <property type="entry name" value="Endochitinase-like_sf"/>
</dbReference>
<feature type="domain" description="Chitin-binding type-1" evidence="8">
    <location>
        <begin position="27"/>
        <end position="69"/>
    </location>
</feature>
<gene>
    <name evidence="9" type="primary">CHI</name>
</gene>
<dbReference type="SMART" id="SM00270">
    <property type="entry name" value="ChtBD1"/>
    <property type="match status" value="1"/>
</dbReference>
<dbReference type="GO" id="GO:0050832">
    <property type="term" value="P:defense response to fungus"/>
    <property type="evidence" value="ECO:0007669"/>
    <property type="project" value="UniProtKB-ARBA"/>
</dbReference>
<feature type="disulfide bond" evidence="5">
    <location>
        <begin position="113"/>
        <end position="174"/>
    </location>
</feature>
<feature type="disulfide bond" evidence="5 6">
    <location>
        <begin position="39"/>
        <end position="51"/>
    </location>
</feature>
<sequence length="328" mass="36037">MKFATTIVIFSCALVLGFVSVHCERSDHRCGPNVGNPPCGNGRCCSIHGWCGGAASYCRGGNCDYQCWALARGTSFPRAMSLRNNNNNKNNNAVSELISETLFDEMFKHRKDCPSKGFYTYEAFVEAASSFPGFGSTGDVATRKRELAAFLGQISEATTGEWSDSVDAHSWGLCHINTTTIDSENHCTSPHWLCSSGKKYSSRGPVQLTGNSNYGLAGEALGLDLINDPDLVATDAIVSFKTAIWFWMAQQHEDKPSCHDILINANSDEKASHTIKSAFGATTSRSGVEYYKRYCDMLQVSYGNSLTYWYDQETSDFSEASRIKMPVL</sequence>
<organism evidence="9">
    <name type="scientific">Boehmeria nivea</name>
    <name type="common">Chinese grass</name>
    <name type="synonym">Urtica nivea</name>
    <dbReference type="NCBI Taxonomy" id="83906"/>
    <lineage>
        <taxon>Eukaryota</taxon>
        <taxon>Viridiplantae</taxon>
        <taxon>Streptophyta</taxon>
        <taxon>Embryophyta</taxon>
        <taxon>Tracheophyta</taxon>
        <taxon>Spermatophyta</taxon>
        <taxon>Magnoliopsida</taxon>
        <taxon>eudicotyledons</taxon>
        <taxon>Gunneridae</taxon>
        <taxon>Pentapetalae</taxon>
        <taxon>rosids</taxon>
        <taxon>fabids</taxon>
        <taxon>Rosales</taxon>
        <taxon>Urticaceae</taxon>
        <taxon>Boehmeria</taxon>
    </lineage>
</organism>
<dbReference type="InterPro" id="IPR000726">
    <property type="entry name" value="Glyco_hydro_19_cat"/>
</dbReference>
<keyword evidence="3" id="KW-0611">Plant defense</keyword>
<dbReference type="GO" id="GO:0008061">
    <property type="term" value="F:chitin binding"/>
    <property type="evidence" value="ECO:0007669"/>
    <property type="project" value="UniProtKB-UniRule"/>
</dbReference>
<dbReference type="CDD" id="cd00035">
    <property type="entry name" value="ChtBD1"/>
    <property type="match status" value="1"/>
</dbReference>
<evidence type="ECO:0000256" key="3">
    <source>
        <dbReference type="ARBA" id="ARBA00022821"/>
    </source>
</evidence>
<dbReference type="GO" id="GO:0004568">
    <property type="term" value="F:chitinase activity"/>
    <property type="evidence" value="ECO:0007669"/>
    <property type="project" value="InterPro"/>
</dbReference>
<dbReference type="AlphaFoldDB" id="A0A0N9JQU5"/>
<feature type="disulfide bond" evidence="5">
    <location>
        <begin position="187"/>
        <end position="194"/>
    </location>
</feature>